<reference evidence="1 2" key="1">
    <citation type="journal article" date="2024" name="Science">
        <title>Giant polyketide synthase enzymes in the biosynthesis of giant marine polyether toxins.</title>
        <authorList>
            <person name="Fallon T.R."/>
            <person name="Shende V.V."/>
            <person name="Wierzbicki I.H."/>
            <person name="Pendleton A.L."/>
            <person name="Watervoot N.F."/>
            <person name="Auber R.P."/>
            <person name="Gonzalez D.J."/>
            <person name="Wisecaver J.H."/>
            <person name="Moore B.S."/>
        </authorList>
    </citation>
    <scope>NUCLEOTIDE SEQUENCE [LARGE SCALE GENOMIC DNA]</scope>
    <source>
        <strain evidence="1 2">12B1</strain>
    </source>
</reference>
<dbReference type="Proteomes" id="UP001515480">
    <property type="component" value="Unassembled WGS sequence"/>
</dbReference>
<evidence type="ECO:0000313" key="2">
    <source>
        <dbReference type="Proteomes" id="UP001515480"/>
    </source>
</evidence>
<comment type="caution">
    <text evidence="1">The sequence shown here is derived from an EMBL/GenBank/DDBJ whole genome shotgun (WGS) entry which is preliminary data.</text>
</comment>
<name>A0AB34J4J9_PRYPA</name>
<sequence>MHCSCSVPVSAMPPLPVCNQSPTLMRRWASGTAPAVFKQASSVRYNCRLKKQQAAVDHALADEMQGKLLSPHSMPPELFGIQTAGVDLVEDGVRRTFHKMCAALESELSCIQ</sequence>
<protein>
    <submittedName>
        <fullName evidence="1">Uncharacterized protein</fullName>
    </submittedName>
</protein>
<evidence type="ECO:0000313" key="1">
    <source>
        <dbReference type="EMBL" id="KAL1514583.1"/>
    </source>
</evidence>
<gene>
    <name evidence="1" type="ORF">AB1Y20_003677</name>
</gene>
<dbReference type="EMBL" id="JBGBPQ010000012">
    <property type="protein sequence ID" value="KAL1514583.1"/>
    <property type="molecule type" value="Genomic_DNA"/>
</dbReference>
<dbReference type="AlphaFoldDB" id="A0AB34J4J9"/>
<keyword evidence="2" id="KW-1185">Reference proteome</keyword>
<organism evidence="1 2">
    <name type="scientific">Prymnesium parvum</name>
    <name type="common">Toxic golden alga</name>
    <dbReference type="NCBI Taxonomy" id="97485"/>
    <lineage>
        <taxon>Eukaryota</taxon>
        <taxon>Haptista</taxon>
        <taxon>Haptophyta</taxon>
        <taxon>Prymnesiophyceae</taxon>
        <taxon>Prymnesiales</taxon>
        <taxon>Prymnesiaceae</taxon>
        <taxon>Prymnesium</taxon>
    </lineage>
</organism>
<proteinExistence type="predicted"/>
<accession>A0AB34J4J9</accession>